<feature type="transmembrane region" description="Helical" evidence="3">
    <location>
        <begin position="198"/>
        <end position="218"/>
    </location>
</feature>
<dbReference type="AlphaFoldDB" id="A0A2N9JN73"/>
<feature type="domain" description="DUF4352" evidence="4">
    <location>
        <begin position="274"/>
        <end position="374"/>
    </location>
</feature>
<gene>
    <name evidence="5" type="ORF">MPLG2_3799</name>
</gene>
<evidence type="ECO:0000313" key="6">
    <source>
        <dbReference type="Proteomes" id="UP000238164"/>
    </source>
</evidence>
<organism evidence="5 6">
    <name type="scientific">Micropruina glycogenica</name>
    <dbReference type="NCBI Taxonomy" id="75385"/>
    <lineage>
        <taxon>Bacteria</taxon>
        <taxon>Bacillati</taxon>
        <taxon>Actinomycetota</taxon>
        <taxon>Actinomycetes</taxon>
        <taxon>Propionibacteriales</taxon>
        <taxon>Nocardioidaceae</taxon>
        <taxon>Micropruina</taxon>
    </lineage>
</organism>
<feature type="region of interest" description="Disordered" evidence="2">
    <location>
        <begin position="225"/>
        <end position="271"/>
    </location>
</feature>
<dbReference type="EMBL" id="LT985188">
    <property type="protein sequence ID" value="SPD88829.1"/>
    <property type="molecule type" value="Genomic_DNA"/>
</dbReference>
<dbReference type="KEGG" id="mgg:MPLG2_3799"/>
<dbReference type="InterPro" id="IPR029050">
    <property type="entry name" value="Immunoprotect_excell_Ig-like"/>
</dbReference>
<protein>
    <recommendedName>
        <fullName evidence="4">DUF4352 domain-containing protein</fullName>
    </recommendedName>
</protein>
<evidence type="ECO:0000256" key="1">
    <source>
        <dbReference type="ARBA" id="ARBA00022729"/>
    </source>
</evidence>
<evidence type="ECO:0000256" key="2">
    <source>
        <dbReference type="SAM" id="MobiDB-lite"/>
    </source>
</evidence>
<feature type="region of interest" description="Disordered" evidence="2">
    <location>
        <begin position="1"/>
        <end position="194"/>
    </location>
</feature>
<evidence type="ECO:0000313" key="5">
    <source>
        <dbReference type="EMBL" id="SPD88829.1"/>
    </source>
</evidence>
<keyword evidence="1" id="KW-0732">Signal</keyword>
<sequence>MNSSSGLGRPTPGSPDFDGPQGGSGQGDGIQSGWQAGNTSAGQQPADQPPPSWSSRGSDPGSQGQTPYGSQSYGQPGQGQPAQGQPAPHQTPGPYRQQPGGPSGYTAPGQAPYAQPGTYDRPGQGQYGQPGQGGHAQPGQGYVPPSQPGYAPSGQPGYGHQNDGQQGQQHYGPGGYPPPVPGNQGRPPARRPGGTRGYIIAGAVIVALIVSLLGWQFLGPQASTEPTLAPTAPATTAPASPTGSPEPTVVRGSPSAQPTTSSPVTGGGIGQQVEFSTTNGTGKVTVTGVDWADNGVIAPDEGESYLIVNLTFMGDTGTVTTGPFFTAVTDANGDSHMMTIGASLSNQLSMRTLKPGQSNTGQVAFALPKGAVTFRVLDELLNPVATIDIPG</sequence>
<keyword evidence="3" id="KW-0472">Membrane</keyword>
<evidence type="ECO:0000256" key="3">
    <source>
        <dbReference type="SAM" id="Phobius"/>
    </source>
</evidence>
<accession>A0A2N9JN73</accession>
<feature type="compositionally biased region" description="Low complexity" evidence="2">
    <location>
        <begin position="67"/>
        <end position="94"/>
    </location>
</feature>
<feature type="compositionally biased region" description="Low complexity" evidence="2">
    <location>
        <begin position="158"/>
        <end position="171"/>
    </location>
</feature>
<keyword evidence="6" id="KW-1185">Reference proteome</keyword>
<dbReference type="Pfam" id="PF11611">
    <property type="entry name" value="DUF4352"/>
    <property type="match status" value="1"/>
</dbReference>
<feature type="compositionally biased region" description="Polar residues" evidence="2">
    <location>
        <begin position="34"/>
        <end position="46"/>
    </location>
</feature>
<feature type="compositionally biased region" description="Gly residues" evidence="2">
    <location>
        <begin position="125"/>
        <end position="136"/>
    </location>
</feature>
<dbReference type="Proteomes" id="UP000238164">
    <property type="component" value="Chromosome 1"/>
</dbReference>
<feature type="compositionally biased region" description="Gly residues" evidence="2">
    <location>
        <begin position="20"/>
        <end position="30"/>
    </location>
</feature>
<feature type="compositionally biased region" description="Polar residues" evidence="2">
    <location>
        <begin position="53"/>
        <end position="66"/>
    </location>
</feature>
<proteinExistence type="predicted"/>
<feature type="compositionally biased region" description="Polar residues" evidence="2">
    <location>
        <begin position="254"/>
        <end position="264"/>
    </location>
</feature>
<dbReference type="InterPro" id="IPR029051">
    <property type="entry name" value="DUF4352"/>
</dbReference>
<keyword evidence="3" id="KW-0812">Transmembrane</keyword>
<dbReference type="RefSeq" id="WP_105187250.1">
    <property type="nucleotide sequence ID" value="NZ_BAAAGO010000067.1"/>
</dbReference>
<feature type="compositionally biased region" description="Low complexity" evidence="2">
    <location>
        <begin position="225"/>
        <end position="248"/>
    </location>
</feature>
<name>A0A2N9JN73_9ACTN</name>
<evidence type="ECO:0000259" key="4">
    <source>
        <dbReference type="Pfam" id="PF11611"/>
    </source>
</evidence>
<dbReference type="Gene3D" id="2.60.40.1240">
    <property type="match status" value="1"/>
</dbReference>
<keyword evidence="3" id="KW-1133">Transmembrane helix</keyword>
<reference evidence="5 6" key="1">
    <citation type="submission" date="2018-02" db="EMBL/GenBank/DDBJ databases">
        <authorList>
            <person name="Cohen D.B."/>
            <person name="Kent A.D."/>
        </authorList>
    </citation>
    <scope>NUCLEOTIDE SEQUENCE [LARGE SCALE GENOMIC DNA]</scope>
    <source>
        <strain evidence="5">1</strain>
    </source>
</reference>